<dbReference type="SMR" id="A0A194VR85"/>
<dbReference type="SMART" id="SM00636">
    <property type="entry name" value="Glyco_18"/>
    <property type="match status" value="1"/>
</dbReference>
<dbReference type="InterPro" id="IPR050314">
    <property type="entry name" value="Glycosyl_Hydrlase_18"/>
</dbReference>
<evidence type="ECO:0000256" key="8">
    <source>
        <dbReference type="ARBA" id="ARBA00023024"/>
    </source>
</evidence>
<evidence type="ECO:0000256" key="1">
    <source>
        <dbReference type="ARBA" id="ARBA00000822"/>
    </source>
</evidence>
<evidence type="ECO:0000256" key="12">
    <source>
        <dbReference type="RuleBase" id="RU000489"/>
    </source>
</evidence>
<dbReference type="InterPro" id="IPR001223">
    <property type="entry name" value="Glyco_hydro18_cat"/>
</dbReference>
<evidence type="ECO:0000256" key="6">
    <source>
        <dbReference type="ARBA" id="ARBA00022729"/>
    </source>
</evidence>
<name>A0A194VR85_CYTMA</name>
<evidence type="ECO:0000256" key="2">
    <source>
        <dbReference type="ARBA" id="ARBA00004613"/>
    </source>
</evidence>
<proteinExistence type="inferred from homology"/>
<reference evidence="15" key="1">
    <citation type="submission" date="2014-12" db="EMBL/GenBank/DDBJ databases">
        <title>Genome Sequence of Valsa Canker Pathogens Uncovers a Specific Adaption of Colonization on Woody Bark.</title>
        <authorList>
            <person name="Yin Z."/>
            <person name="Liu H."/>
            <person name="Gao X."/>
            <person name="Li Z."/>
            <person name="Song N."/>
            <person name="Ke X."/>
            <person name="Dai Q."/>
            <person name="Wu Y."/>
            <person name="Sun Y."/>
            <person name="Xu J.-R."/>
            <person name="Kang Z.K."/>
            <person name="Wang L."/>
            <person name="Huang L."/>
        </authorList>
    </citation>
    <scope>NUCLEOTIDE SEQUENCE [LARGE SCALE GENOMIC DNA]</scope>
    <source>
        <strain evidence="15">03-8</strain>
    </source>
</reference>
<feature type="region of interest" description="Disordered" evidence="13">
    <location>
        <begin position="17"/>
        <end position="44"/>
    </location>
</feature>
<evidence type="ECO:0000313" key="15">
    <source>
        <dbReference type="EMBL" id="KUI66706.1"/>
    </source>
</evidence>
<keyword evidence="10 12" id="KW-0326">Glycosidase</keyword>
<keyword evidence="11" id="KW-0624">Polysaccharide degradation</keyword>
<dbReference type="FunFam" id="3.10.50.10:FF:000005">
    <property type="entry name" value="Endochitinase B1"/>
    <property type="match status" value="1"/>
</dbReference>
<evidence type="ECO:0000256" key="10">
    <source>
        <dbReference type="ARBA" id="ARBA00023295"/>
    </source>
</evidence>
<dbReference type="PROSITE" id="PS01095">
    <property type="entry name" value="GH18_1"/>
    <property type="match status" value="1"/>
</dbReference>
<protein>
    <recommendedName>
        <fullName evidence="4">chitinase</fullName>
        <ecNumber evidence="4">3.2.1.14</ecNumber>
    </recommendedName>
</protein>
<dbReference type="FunFam" id="3.20.20.80:FF:000075">
    <property type="entry name" value="Sporulation-specific chitinase"/>
    <property type="match status" value="1"/>
</dbReference>
<gene>
    <name evidence="15" type="ORF">VM1G_02495</name>
</gene>
<comment type="subcellular location">
    <subcellularLocation>
        <location evidence="2">Secreted</location>
    </subcellularLocation>
</comment>
<dbReference type="AlphaFoldDB" id="A0A194VR85"/>
<dbReference type="InterPro" id="IPR029070">
    <property type="entry name" value="Chitinase_insertion_sf"/>
</dbReference>
<dbReference type="OrthoDB" id="76388at2759"/>
<dbReference type="Pfam" id="PF00704">
    <property type="entry name" value="Glyco_hydro_18"/>
    <property type="match status" value="1"/>
</dbReference>
<keyword evidence="16" id="KW-1185">Reference proteome</keyword>
<dbReference type="GO" id="GO:0008061">
    <property type="term" value="F:chitin binding"/>
    <property type="evidence" value="ECO:0007669"/>
    <property type="project" value="InterPro"/>
</dbReference>
<dbReference type="GO" id="GO:0000272">
    <property type="term" value="P:polysaccharide catabolic process"/>
    <property type="evidence" value="ECO:0007669"/>
    <property type="project" value="UniProtKB-KW"/>
</dbReference>
<dbReference type="InterPro" id="IPR017853">
    <property type="entry name" value="GH"/>
</dbReference>
<keyword evidence="6" id="KW-0732">Signal</keyword>
<sequence>MVTMFLRLKSQVKTAVNASSSSSRSSGLDTLHLPSPNNTMGGGPAPKGYRSVAYFVNWAIYGRKHFPWELPVENLTHVLYAFANVRPESGEVYLTDSWADQEIHWDGDRWEDGHKLYGCLKQLNLLKRRNRNLKILLSIGGWTYSSNFKAPASTPQGRAHFAKTAVGLMKNYGFDGLDIDWEYPQNASEAADWVALLRACREEMDAYARTLPPSPPEHGNATHPHHFELTVACPAGPQNYEKLDLRGMDRYLDFWNLMAYDYAGSWDQTAGHQANLYPNRSNPKTTPFSTARALEHYTRFVDPSKLVVGMPLYGRAFENTAGIGQPYNGIGEGSWERGVYDFKALPLPGSKEYYDHESGGSYSYDAQRKMLVSYDTVPMAREKAGYIKNHYLGGAMWWESSGDKKGRESMIANVVDVFGGPGQLLRHRNQLECPQSEWENLRNGFRE</sequence>
<dbReference type="PANTHER" id="PTHR11177">
    <property type="entry name" value="CHITINASE"/>
    <property type="match status" value="1"/>
</dbReference>
<evidence type="ECO:0000256" key="4">
    <source>
        <dbReference type="ARBA" id="ARBA00012729"/>
    </source>
</evidence>
<evidence type="ECO:0000313" key="16">
    <source>
        <dbReference type="Proteomes" id="UP000078559"/>
    </source>
</evidence>
<keyword evidence="8" id="KW-0146">Chitin degradation</keyword>
<evidence type="ECO:0000256" key="11">
    <source>
        <dbReference type="ARBA" id="ARBA00023326"/>
    </source>
</evidence>
<dbReference type="Gene3D" id="3.10.50.10">
    <property type="match status" value="1"/>
</dbReference>
<dbReference type="PANTHER" id="PTHR11177:SF317">
    <property type="entry name" value="CHITINASE 12-RELATED"/>
    <property type="match status" value="1"/>
</dbReference>
<evidence type="ECO:0000256" key="13">
    <source>
        <dbReference type="SAM" id="MobiDB-lite"/>
    </source>
</evidence>
<dbReference type="Gene3D" id="3.20.20.80">
    <property type="entry name" value="Glycosidases"/>
    <property type="match status" value="1"/>
</dbReference>
<keyword evidence="9" id="KW-0119">Carbohydrate metabolism</keyword>
<evidence type="ECO:0000256" key="7">
    <source>
        <dbReference type="ARBA" id="ARBA00022801"/>
    </source>
</evidence>
<dbReference type="EC" id="3.2.1.14" evidence="4"/>
<keyword evidence="7 12" id="KW-0378">Hydrolase</keyword>
<evidence type="ECO:0000256" key="5">
    <source>
        <dbReference type="ARBA" id="ARBA00022525"/>
    </source>
</evidence>
<organism evidence="15 16">
    <name type="scientific">Cytospora mali</name>
    <name type="common">Apple Valsa canker fungus</name>
    <name type="synonym">Valsa mali</name>
    <dbReference type="NCBI Taxonomy" id="578113"/>
    <lineage>
        <taxon>Eukaryota</taxon>
        <taxon>Fungi</taxon>
        <taxon>Dikarya</taxon>
        <taxon>Ascomycota</taxon>
        <taxon>Pezizomycotina</taxon>
        <taxon>Sordariomycetes</taxon>
        <taxon>Sordariomycetidae</taxon>
        <taxon>Diaporthales</taxon>
        <taxon>Cytosporaceae</taxon>
        <taxon>Cytospora</taxon>
    </lineage>
</organism>
<comment type="similarity">
    <text evidence="3">Belongs to the glycosyl hydrolase 18 family. Chitinase class V subfamily.</text>
</comment>
<dbReference type="InterPro" id="IPR001579">
    <property type="entry name" value="Glyco_hydro_18_chit_AS"/>
</dbReference>
<dbReference type="InterPro" id="IPR011583">
    <property type="entry name" value="Chitinase_II/V-like_cat"/>
</dbReference>
<dbReference type="CDD" id="cd06548">
    <property type="entry name" value="GH18_chitinase"/>
    <property type="match status" value="1"/>
</dbReference>
<dbReference type="GO" id="GO:0008843">
    <property type="term" value="F:endochitinase activity"/>
    <property type="evidence" value="ECO:0007669"/>
    <property type="project" value="UniProtKB-EC"/>
</dbReference>
<evidence type="ECO:0000256" key="3">
    <source>
        <dbReference type="ARBA" id="ARBA00008682"/>
    </source>
</evidence>
<dbReference type="Proteomes" id="UP000078559">
    <property type="component" value="Chromosome 2"/>
</dbReference>
<dbReference type="EMBL" id="CM003099">
    <property type="protein sequence ID" value="KUI66706.1"/>
    <property type="molecule type" value="Genomic_DNA"/>
</dbReference>
<keyword evidence="5" id="KW-0964">Secreted</keyword>
<dbReference type="GO" id="GO:0006032">
    <property type="term" value="P:chitin catabolic process"/>
    <property type="evidence" value="ECO:0007669"/>
    <property type="project" value="UniProtKB-KW"/>
</dbReference>
<dbReference type="GO" id="GO:0005576">
    <property type="term" value="C:extracellular region"/>
    <property type="evidence" value="ECO:0007669"/>
    <property type="project" value="UniProtKB-SubCell"/>
</dbReference>
<accession>A0A194VR85</accession>
<dbReference type="PROSITE" id="PS51910">
    <property type="entry name" value="GH18_2"/>
    <property type="match status" value="1"/>
</dbReference>
<feature type="domain" description="GH18" evidence="14">
    <location>
        <begin position="49"/>
        <end position="421"/>
    </location>
</feature>
<dbReference type="SUPFAM" id="SSF51445">
    <property type="entry name" value="(Trans)glycosidases"/>
    <property type="match status" value="1"/>
</dbReference>
<dbReference type="SUPFAM" id="SSF54556">
    <property type="entry name" value="Chitinase insertion domain"/>
    <property type="match status" value="1"/>
</dbReference>
<evidence type="ECO:0000259" key="14">
    <source>
        <dbReference type="PROSITE" id="PS51910"/>
    </source>
</evidence>
<evidence type="ECO:0000256" key="9">
    <source>
        <dbReference type="ARBA" id="ARBA00023277"/>
    </source>
</evidence>
<comment type="catalytic activity">
    <reaction evidence="1">
        <text>Random endo-hydrolysis of N-acetyl-beta-D-glucosaminide (1-&gt;4)-beta-linkages in chitin and chitodextrins.</text>
        <dbReference type="EC" id="3.2.1.14"/>
    </reaction>
</comment>